<organism evidence="1">
    <name type="scientific">Podoviridae sp. ctval4</name>
    <dbReference type="NCBI Taxonomy" id="2826585"/>
    <lineage>
        <taxon>Viruses</taxon>
        <taxon>Duplodnaviria</taxon>
        <taxon>Heunggongvirae</taxon>
        <taxon>Uroviricota</taxon>
        <taxon>Caudoviricetes</taxon>
    </lineage>
</organism>
<sequence>MPRKRIVSRTIKTTQGEALAVDKETRELESVPFVLSGHHENPDKMVEALNQRNDGYVYTIIQTYHFESEKYVMPEDEFIAHSEIERE</sequence>
<accession>A0A8S5N069</accession>
<reference evidence="1" key="1">
    <citation type="journal article" date="2021" name="Proc. Natl. Acad. Sci. U.S.A.">
        <title>A Catalog of Tens of Thousands of Viruses from Human Metagenomes Reveals Hidden Associations with Chronic Diseases.</title>
        <authorList>
            <person name="Tisza M.J."/>
            <person name="Buck C.B."/>
        </authorList>
    </citation>
    <scope>NUCLEOTIDE SEQUENCE</scope>
    <source>
        <strain evidence="1">Ctval4</strain>
    </source>
</reference>
<protein>
    <submittedName>
        <fullName evidence="1">Uncharacterized protein</fullName>
    </submittedName>
</protein>
<proteinExistence type="predicted"/>
<name>A0A8S5N069_9CAUD</name>
<evidence type="ECO:0000313" key="1">
    <source>
        <dbReference type="EMBL" id="DAD87775.1"/>
    </source>
</evidence>
<dbReference type="EMBL" id="BK015026">
    <property type="protein sequence ID" value="DAD87775.1"/>
    <property type="molecule type" value="Genomic_DNA"/>
</dbReference>